<keyword evidence="7 13" id="KW-1133">Transmembrane helix</keyword>
<dbReference type="InterPro" id="IPR038377">
    <property type="entry name" value="Na/Glc_symporter_sf"/>
</dbReference>
<evidence type="ECO:0000256" key="5">
    <source>
        <dbReference type="ARBA" id="ARBA00022692"/>
    </source>
</evidence>
<feature type="transmembrane region" description="Helical" evidence="13">
    <location>
        <begin position="190"/>
        <end position="212"/>
    </location>
</feature>
<dbReference type="NCBIfam" id="TIGR02121">
    <property type="entry name" value="Na_Pro_sym"/>
    <property type="match status" value="1"/>
</dbReference>
<evidence type="ECO:0000256" key="2">
    <source>
        <dbReference type="ARBA" id="ARBA00006434"/>
    </source>
</evidence>
<evidence type="ECO:0000256" key="13">
    <source>
        <dbReference type="SAM" id="Phobius"/>
    </source>
</evidence>
<evidence type="ECO:0000313" key="14">
    <source>
        <dbReference type="EMBL" id="SUZ88758.1"/>
    </source>
</evidence>
<dbReference type="Pfam" id="PF00474">
    <property type="entry name" value="SSF"/>
    <property type="match status" value="2"/>
</dbReference>
<evidence type="ECO:0000256" key="3">
    <source>
        <dbReference type="ARBA" id="ARBA00022448"/>
    </source>
</evidence>
<dbReference type="PANTHER" id="PTHR48086:SF3">
    <property type="entry name" value="SODIUM_PROLINE SYMPORTER"/>
    <property type="match status" value="1"/>
</dbReference>
<feature type="transmembrane region" description="Helical" evidence="13">
    <location>
        <begin position="218"/>
        <end position="235"/>
    </location>
</feature>
<feature type="transmembrane region" description="Helical" evidence="13">
    <location>
        <begin position="373"/>
        <end position="393"/>
    </location>
</feature>
<dbReference type="InterPro" id="IPR001734">
    <property type="entry name" value="Na/solute_symporter"/>
</dbReference>
<evidence type="ECO:0008006" key="15">
    <source>
        <dbReference type="Google" id="ProtNLM"/>
    </source>
</evidence>
<comment type="similarity">
    <text evidence="2">Belongs to the sodium:solute symporter (SSF) (TC 2.A.21) family.</text>
</comment>
<dbReference type="NCBIfam" id="TIGR00813">
    <property type="entry name" value="sss"/>
    <property type="match status" value="1"/>
</dbReference>
<comment type="subcellular location">
    <subcellularLocation>
        <location evidence="1">Cell membrane</location>
        <topology evidence="1">Multi-pass membrane protein</topology>
    </subcellularLocation>
</comment>
<keyword evidence="10 13" id="KW-0472">Membrane</keyword>
<dbReference type="GO" id="GO:0005886">
    <property type="term" value="C:plasma membrane"/>
    <property type="evidence" value="ECO:0007669"/>
    <property type="project" value="UniProtKB-SubCell"/>
</dbReference>
<evidence type="ECO:0000256" key="9">
    <source>
        <dbReference type="ARBA" id="ARBA00023065"/>
    </source>
</evidence>
<dbReference type="InterPro" id="IPR050277">
    <property type="entry name" value="Sodium:Solute_Symporter"/>
</dbReference>
<keyword evidence="4" id="KW-1003">Cell membrane</keyword>
<feature type="transmembrane region" description="Helical" evidence="13">
    <location>
        <begin position="263"/>
        <end position="283"/>
    </location>
</feature>
<feature type="transmembrane region" description="Helical" evidence="13">
    <location>
        <begin position="400"/>
        <end position="416"/>
    </location>
</feature>
<accession>A0A381RCT0</accession>
<dbReference type="InterPro" id="IPR011851">
    <property type="entry name" value="Na/Pro_symporter"/>
</dbReference>
<evidence type="ECO:0000256" key="10">
    <source>
        <dbReference type="ARBA" id="ARBA00023136"/>
    </source>
</evidence>
<feature type="transmembrane region" description="Helical" evidence="13">
    <location>
        <begin position="6"/>
        <end position="23"/>
    </location>
</feature>
<evidence type="ECO:0000256" key="11">
    <source>
        <dbReference type="ARBA" id="ARBA00023201"/>
    </source>
</evidence>
<evidence type="ECO:0000256" key="4">
    <source>
        <dbReference type="ARBA" id="ARBA00022475"/>
    </source>
</evidence>
<reference evidence="14" key="1">
    <citation type="submission" date="2018-05" db="EMBL/GenBank/DDBJ databases">
        <authorList>
            <person name="Lanie J.A."/>
            <person name="Ng W.-L."/>
            <person name="Kazmierczak K.M."/>
            <person name="Andrzejewski T.M."/>
            <person name="Davidsen T.M."/>
            <person name="Wayne K.J."/>
            <person name="Tettelin H."/>
            <person name="Glass J.I."/>
            <person name="Rusch D."/>
            <person name="Podicherti R."/>
            <person name="Tsui H.-C.T."/>
            <person name="Winkler M.E."/>
        </authorList>
    </citation>
    <scope>NUCLEOTIDE SEQUENCE</scope>
</reference>
<evidence type="ECO:0000256" key="12">
    <source>
        <dbReference type="ARBA" id="ARBA00033708"/>
    </source>
</evidence>
<feature type="transmembrane region" description="Helical" evidence="13">
    <location>
        <begin position="428"/>
        <end position="447"/>
    </location>
</feature>
<dbReference type="GO" id="GO:0015824">
    <property type="term" value="P:proline transport"/>
    <property type="evidence" value="ECO:0007669"/>
    <property type="project" value="InterPro"/>
</dbReference>
<dbReference type="PROSITE" id="PS50283">
    <property type="entry name" value="NA_SOLUT_SYMP_3"/>
    <property type="match status" value="1"/>
</dbReference>
<keyword evidence="9" id="KW-0406">Ion transport</keyword>
<dbReference type="EMBL" id="UINC01001786">
    <property type="protein sequence ID" value="SUZ88758.1"/>
    <property type="molecule type" value="Genomic_DNA"/>
</dbReference>
<keyword evidence="8" id="KW-0915">Sodium</keyword>
<comment type="catalytic activity">
    <reaction evidence="12">
        <text>L-proline(in) + Na(+)(in) = L-proline(out) + Na(+)(out)</text>
        <dbReference type="Rhea" id="RHEA:28967"/>
        <dbReference type="ChEBI" id="CHEBI:29101"/>
        <dbReference type="ChEBI" id="CHEBI:60039"/>
    </reaction>
</comment>
<feature type="transmembrane region" description="Helical" evidence="13">
    <location>
        <begin position="74"/>
        <end position="92"/>
    </location>
</feature>
<name>A0A381RCT0_9ZZZZ</name>
<feature type="transmembrane region" description="Helical" evidence="13">
    <location>
        <begin position="341"/>
        <end position="361"/>
    </location>
</feature>
<feature type="transmembrane region" description="Helical" evidence="13">
    <location>
        <begin position="122"/>
        <end position="141"/>
    </location>
</feature>
<protein>
    <recommendedName>
        <fullName evidence="15">Sodium/proline symporter</fullName>
    </recommendedName>
</protein>
<dbReference type="GO" id="GO:0031402">
    <property type="term" value="F:sodium ion binding"/>
    <property type="evidence" value="ECO:0007669"/>
    <property type="project" value="InterPro"/>
</dbReference>
<keyword evidence="5 13" id="KW-0812">Transmembrane</keyword>
<keyword evidence="11" id="KW-0739">Sodium transport</keyword>
<feature type="transmembrane region" description="Helical" evidence="13">
    <location>
        <begin position="161"/>
        <end position="183"/>
    </location>
</feature>
<feature type="transmembrane region" description="Helical" evidence="13">
    <location>
        <begin position="44"/>
        <end position="68"/>
    </location>
</feature>
<dbReference type="GO" id="GO:0005298">
    <property type="term" value="F:proline:sodium symporter activity"/>
    <property type="evidence" value="ECO:0007669"/>
    <property type="project" value="InterPro"/>
</dbReference>
<dbReference type="PROSITE" id="PS00456">
    <property type="entry name" value="NA_SOLUT_SYMP_1"/>
    <property type="match status" value="1"/>
</dbReference>
<dbReference type="AlphaFoldDB" id="A0A381RCT0"/>
<keyword evidence="6" id="KW-0769">Symport</keyword>
<evidence type="ECO:0000256" key="7">
    <source>
        <dbReference type="ARBA" id="ARBA00022989"/>
    </source>
</evidence>
<proteinExistence type="inferred from homology"/>
<gene>
    <name evidence="14" type="ORF">METZ01_LOCUS41612</name>
</gene>
<dbReference type="CDD" id="cd11475">
    <property type="entry name" value="SLC5sbd_PutP"/>
    <property type="match status" value="1"/>
</dbReference>
<keyword evidence="3" id="KW-0813">Transport</keyword>
<evidence type="ECO:0000256" key="6">
    <source>
        <dbReference type="ARBA" id="ARBA00022847"/>
    </source>
</evidence>
<dbReference type="Gene3D" id="1.20.1730.10">
    <property type="entry name" value="Sodium/glucose cotransporter"/>
    <property type="match status" value="1"/>
</dbReference>
<dbReference type="InterPro" id="IPR018212">
    <property type="entry name" value="Na/solute_symporter_CS"/>
</dbReference>
<sequence length="458" mass="48775">MSQISIVTFISYFLVVAAIGLVATRRTKNVSDYAIGSRNLSAPVAGLSAGASDMSGWLLLGLPGAVYVTGLQEAWILVGLVVGAWLNWRLVAPRLRRQTADLDDALTLPQFFARRTRYSGPLLRIVTAGITIVFFTLYASAGFVAGAKLFEIVLGLSYERALSIGALVIVSYTAVGGFLAVSWTDFFQALLMMGALLLLPVIGSADVSITANDLRVPALGWIGVISLLAWGLGYFGQPHILVRFMAVADPIEMPKARRISMSWMLLSGVGAVAVGLVGSTYFASLNDPEVVLIELTRLILDPWIAGIVLAAILAAVMSTVDSQLLVASTSLVLDVGITTKYPLGLSRMMVIAVAVVAWGLALDPENRVLDLVAYAWAGLGASLGPCVLYCLFWKGTTGEGLIVGMLVGASTIFSWRNLSGGIFDLYEILPAFIFACGSIYFVSRWSVTSEAKNLGSKT</sequence>
<organism evidence="14">
    <name type="scientific">marine metagenome</name>
    <dbReference type="NCBI Taxonomy" id="408172"/>
    <lineage>
        <taxon>unclassified sequences</taxon>
        <taxon>metagenomes</taxon>
        <taxon>ecological metagenomes</taxon>
    </lineage>
</organism>
<evidence type="ECO:0000256" key="1">
    <source>
        <dbReference type="ARBA" id="ARBA00004651"/>
    </source>
</evidence>
<dbReference type="GO" id="GO:0015193">
    <property type="term" value="F:L-proline transmembrane transporter activity"/>
    <property type="evidence" value="ECO:0007669"/>
    <property type="project" value="TreeGrafter"/>
</dbReference>
<feature type="transmembrane region" description="Helical" evidence="13">
    <location>
        <begin position="303"/>
        <end position="320"/>
    </location>
</feature>
<dbReference type="PANTHER" id="PTHR48086">
    <property type="entry name" value="SODIUM/PROLINE SYMPORTER-RELATED"/>
    <property type="match status" value="1"/>
</dbReference>
<evidence type="ECO:0000256" key="8">
    <source>
        <dbReference type="ARBA" id="ARBA00023053"/>
    </source>
</evidence>